<keyword evidence="2" id="KW-1185">Reference proteome</keyword>
<organism evidence="1 2">
    <name type="scientific">Hominisplanchenecus murintestinalis</name>
    <dbReference type="NCBI Taxonomy" id="2941517"/>
    <lineage>
        <taxon>Bacteria</taxon>
        <taxon>Bacillati</taxon>
        <taxon>Bacillota</taxon>
        <taxon>Clostridia</taxon>
        <taxon>Lachnospirales</taxon>
        <taxon>Lachnospiraceae</taxon>
        <taxon>Hominisplanchenecus</taxon>
    </lineage>
</organism>
<comment type="caution">
    <text evidence="1">The sequence shown here is derived from an EMBL/GenBank/DDBJ whole genome shotgun (WGS) entry which is preliminary data.</text>
</comment>
<sequence>MSDTYRELLVKREPQPSDKLLKAGLIVLTVLAAAAVVLITPWAAVVLLGLCLFNYFKFPSFRLEFEYLYVNGELDVDKIMSRSTRKRAGSYDMEKMELIARWDSHEMDYYRNGQKEKVTDFSSGRKDADIYAMVYGSEKGTEIILFEPDEAILQDIQRIAPRKVHIGK</sequence>
<dbReference type="Proteomes" id="UP000307720">
    <property type="component" value="Unassembled WGS sequence"/>
</dbReference>
<dbReference type="EMBL" id="SRZB01000022">
    <property type="protein sequence ID" value="TGX98062.1"/>
    <property type="molecule type" value="Genomic_DNA"/>
</dbReference>
<protein>
    <submittedName>
        <fullName evidence="1">Uncharacterized protein</fullName>
    </submittedName>
</protein>
<evidence type="ECO:0000313" key="2">
    <source>
        <dbReference type="Proteomes" id="UP000307720"/>
    </source>
</evidence>
<accession>A0AC61R053</accession>
<name>A0AC61R053_9FIRM</name>
<evidence type="ECO:0000313" key="1">
    <source>
        <dbReference type="EMBL" id="TGX98062.1"/>
    </source>
</evidence>
<proteinExistence type="predicted"/>
<gene>
    <name evidence="1" type="ORF">E5357_10260</name>
</gene>
<reference evidence="1" key="1">
    <citation type="submission" date="2019-04" db="EMBL/GenBank/DDBJ databases">
        <title>Microbes associate with the intestines of laboratory mice.</title>
        <authorList>
            <person name="Navarre W."/>
            <person name="Wong E."/>
            <person name="Huang K."/>
            <person name="Tropini C."/>
            <person name="Ng K."/>
            <person name="Yu B."/>
        </authorList>
    </citation>
    <scope>NUCLEOTIDE SEQUENCE</scope>
    <source>
        <strain evidence="1">NM72_1-8</strain>
    </source>
</reference>